<dbReference type="SUPFAM" id="SSF54928">
    <property type="entry name" value="RNA-binding domain, RBD"/>
    <property type="match status" value="1"/>
</dbReference>
<dbReference type="Gene3D" id="3.30.70.330">
    <property type="match status" value="1"/>
</dbReference>
<protein>
    <recommendedName>
        <fullName evidence="3">RRM domain-containing protein</fullName>
    </recommendedName>
</protein>
<dbReference type="EMBL" id="GBRH01273607">
    <property type="protein sequence ID" value="JAD24288.1"/>
    <property type="molecule type" value="Transcribed_RNA"/>
</dbReference>
<evidence type="ECO:0000256" key="1">
    <source>
        <dbReference type="ARBA" id="ARBA00022884"/>
    </source>
</evidence>
<reference evidence="4" key="2">
    <citation type="journal article" date="2015" name="Data Brief">
        <title>Shoot transcriptome of the giant reed, Arundo donax.</title>
        <authorList>
            <person name="Barrero R.A."/>
            <person name="Guerrero F.D."/>
            <person name="Moolhuijzen P."/>
            <person name="Goolsby J.A."/>
            <person name="Tidwell J."/>
            <person name="Bellgard S.E."/>
            <person name="Bellgard M.I."/>
        </authorList>
    </citation>
    <scope>NUCLEOTIDE SEQUENCE</scope>
    <source>
        <tissue evidence="4">Shoot tissue taken approximately 20 cm above the soil surface</tissue>
    </source>
</reference>
<evidence type="ECO:0000259" key="3">
    <source>
        <dbReference type="PROSITE" id="PS50102"/>
    </source>
</evidence>
<feature type="domain" description="RRM" evidence="3">
    <location>
        <begin position="126"/>
        <end position="204"/>
    </location>
</feature>
<dbReference type="InterPro" id="IPR050502">
    <property type="entry name" value="Euk_RNA-bind_prot"/>
</dbReference>
<keyword evidence="1 2" id="KW-0694">RNA-binding</keyword>
<dbReference type="SMART" id="SM00360">
    <property type="entry name" value="RRM"/>
    <property type="match status" value="1"/>
</dbReference>
<dbReference type="GO" id="GO:0003729">
    <property type="term" value="F:mRNA binding"/>
    <property type="evidence" value="ECO:0007669"/>
    <property type="project" value="TreeGrafter"/>
</dbReference>
<dbReference type="FunFam" id="3.30.70.330:FF:000475">
    <property type="entry name" value="splicing factor-like protein 1"/>
    <property type="match status" value="1"/>
</dbReference>
<dbReference type="SUPFAM" id="SSF57756">
    <property type="entry name" value="Retrovirus zinc finger-like domains"/>
    <property type="match status" value="1"/>
</dbReference>
<reference evidence="4" key="1">
    <citation type="submission" date="2014-09" db="EMBL/GenBank/DDBJ databases">
        <authorList>
            <person name="Magalhaes I.L.F."/>
            <person name="Oliveira U."/>
            <person name="Santos F.R."/>
            <person name="Vidigal T.H.D.A."/>
            <person name="Brescovit A.D."/>
            <person name="Santos A.J."/>
        </authorList>
    </citation>
    <scope>NUCLEOTIDE SEQUENCE</scope>
    <source>
        <tissue evidence="4">Shoot tissue taken approximately 20 cm above the soil surface</tissue>
    </source>
</reference>
<dbReference type="PROSITE" id="PS50102">
    <property type="entry name" value="RRM"/>
    <property type="match status" value="1"/>
</dbReference>
<dbReference type="PANTHER" id="PTHR48025">
    <property type="entry name" value="OS02G0815200 PROTEIN"/>
    <property type="match status" value="1"/>
</dbReference>
<evidence type="ECO:0000313" key="4">
    <source>
        <dbReference type="EMBL" id="JAD24288.1"/>
    </source>
</evidence>
<dbReference type="InterPro" id="IPR000504">
    <property type="entry name" value="RRM_dom"/>
</dbReference>
<dbReference type="InterPro" id="IPR036875">
    <property type="entry name" value="Znf_CCHC_sf"/>
</dbReference>
<dbReference type="InterPro" id="IPR035979">
    <property type="entry name" value="RBD_domain_sf"/>
</dbReference>
<evidence type="ECO:0000256" key="2">
    <source>
        <dbReference type="PROSITE-ProRule" id="PRU00176"/>
    </source>
</evidence>
<dbReference type="PANTHER" id="PTHR48025:SF1">
    <property type="entry name" value="RRM DOMAIN-CONTAINING PROTEIN"/>
    <property type="match status" value="1"/>
</dbReference>
<dbReference type="GO" id="GO:0008270">
    <property type="term" value="F:zinc ion binding"/>
    <property type="evidence" value="ECO:0007669"/>
    <property type="project" value="InterPro"/>
</dbReference>
<sequence length="391" mass="41159">MGLLEKMSFAGYVGGEPGHRQYACPNKLKLFKSQVQCKICGDGGHPTIDCPVKGAARKKIDDEYRNFLDNLARSELECMAKSSGSMLAFTGSGGAAAGSGSNPPRSAGGAAAASGANGIKKEYDEANLYVGYLPPTMDDDGLIGLFSHFGDVAMAKVIKDRNTGLSKGYGFVKYSDVSQANAAIAAMNGYHLEGRVVAVRVAGKPPQPKPPQPAVLPISGGYSSQPYMGVPRPLPPPGRCAPVPWGQSPPYASYPPPLPGSSMCNPAPHAAGQTAPPPYGVQYPPPAAPIPPPRAPFHPTDTAPSRDGAHNYPPVVAPPNSGAPIQPVPYPVYASCGASNAPPMYPLPYYSYIPTPYFPSVISVHPTRMNSEHSNCTLGLHLEPAYRYLWC</sequence>
<organism evidence="4">
    <name type="scientific">Arundo donax</name>
    <name type="common">Giant reed</name>
    <name type="synonym">Donax arundinaceus</name>
    <dbReference type="NCBI Taxonomy" id="35708"/>
    <lineage>
        <taxon>Eukaryota</taxon>
        <taxon>Viridiplantae</taxon>
        <taxon>Streptophyta</taxon>
        <taxon>Embryophyta</taxon>
        <taxon>Tracheophyta</taxon>
        <taxon>Spermatophyta</taxon>
        <taxon>Magnoliopsida</taxon>
        <taxon>Liliopsida</taxon>
        <taxon>Poales</taxon>
        <taxon>Poaceae</taxon>
        <taxon>PACMAD clade</taxon>
        <taxon>Arundinoideae</taxon>
        <taxon>Arundineae</taxon>
        <taxon>Arundo</taxon>
    </lineage>
</organism>
<dbReference type="GO" id="GO:0005634">
    <property type="term" value="C:nucleus"/>
    <property type="evidence" value="ECO:0007669"/>
    <property type="project" value="TreeGrafter"/>
</dbReference>
<accession>A0A0A8YF57</accession>
<dbReference type="InterPro" id="IPR012677">
    <property type="entry name" value="Nucleotide-bd_a/b_plait_sf"/>
</dbReference>
<dbReference type="Pfam" id="PF00076">
    <property type="entry name" value="RRM_1"/>
    <property type="match status" value="1"/>
</dbReference>
<dbReference type="AlphaFoldDB" id="A0A0A8YF57"/>
<proteinExistence type="predicted"/>
<name>A0A0A8YF57_ARUDO</name>
<dbReference type="Gene3D" id="4.10.60.10">
    <property type="entry name" value="Zinc finger, CCHC-type"/>
    <property type="match status" value="1"/>
</dbReference>